<gene>
    <name evidence="2" type="ORF">M438DRAFT_345318</name>
</gene>
<feature type="signal peptide" evidence="1">
    <location>
        <begin position="1"/>
        <end position="22"/>
    </location>
</feature>
<dbReference type="HOGENOM" id="CLU_2704421_0_0_1"/>
<dbReference type="GeneID" id="40747732"/>
<evidence type="ECO:0008006" key="4">
    <source>
        <dbReference type="Google" id="ProtNLM"/>
    </source>
</evidence>
<dbReference type="AlphaFoldDB" id="A0A074XI14"/>
<evidence type="ECO:0000313" key="3">
    <source>
        <dbReference type="Proteomes" id="UP000030706"/>
    </source>
</evidence>
<dbReference type="RefSeq" id="XP_029761320.1">
    <property type="nucleotide sequence ID" value="XM_029905426.1"/>
</dbReference>
<protein>
    <recommendedName>
        <fullName evidence="4">Secreted protein</fullName>
    </recommendedName>
</protein>
<dbReference type="Proteomes" id="UP000030706">
    <property type="component" value="Unassembled WGS sequence"/>
</dbReference>
<keyword evidence="1" id="KW-0732">Signal</keyword>
<proteinExistence type="predicted"/>
<organism evidence="2 3">
    <name type="scientific">Aureobasidium pullulans EXF-150</name>
    <dbReference type="NCBI Taxonomy" id="1043002"/>
    <lineage>
        <taxon>Eukaryota</taxon>
        <taxon>Fungi</taxon>
        <taxon>Dikarya</taxon>
        <taxon>Ascomycota</taxon>
        <taxon>Pezizomycotina</taxon>
        <taxon>Dothideomycetes</taxon>
        <taxon>Dothideomycetidae</taxon>
        <taxon>Dothideales</taxon>
        <taxon>Saccotheciaceae</taxon>
        <taxon>Aureobasidium</taxon>
    </lineage>
</organism>
<sequence length="73" mass="8336">MACSRCVPSLCSVLLLMRSCSVIHVIIPERIGYHELTDLPRSNPQNMCFLTRKRKVRMNSSNSSHYDTPALRT</sequence>
<accession>A0A074XI14</accession>
<keyword evidence="3" id="KW-1185">Reference proteome</keyword>
<name>A0A074XI14_AURPU</name>
<feature type="chain" id="PRO_5001703392" description="Secreted protein" evidence="1">
    <location>
        <begin position="23"/>
        <end position="73"/>
    </location>
</feature>
<evidence type="ECO:0000313" key="2">
    <source>
        <dbReference type="EMBL" id="KEQ85133.1"/>
    </source>
</evidence>
<dbReference type="EMBL" id="KL584981">
    <property type="protein sequence ID" value="KEQ85133.1"/>
    <property type="molecule type" value="Genomic_DNA"/>
</dbReference>
<evidence type="ECO:0000256" key="1">
    <source>
        <dbReference type="SAM" id="SignalP"/>
    </source>
</evidence>
<reference evidence="2 3" key="1">
    <citation type="journal article" date="2014" name="BMC Genomics">
        <title>Genome sequencing of four Aureobasidium pullulans varieties: biotechnological potential, stress tolerance, and description of new species.</title>
        <authorList>
            <person name="Gostin Ar C."/>
            <person name="Ohm R.A."/>
            <person name="Kogej T."/>
            <person name="Sonjak S."/>
            <person name="Turk M."/>
            <person name="Zajc J."/>
            <person name="Zalar P."/>
            <person name="Grube M."/>
            <person name="Sun H."/>
            <person name="Han J."/>
            <person name="Sharma A."/>
            <person name="Chiniquy J."/>
            <person name="Ngan C.Y."/>
            <person name="Lipzen A."/>
            <person name="Barry K."/>
            <person name="Grigoriev I.V."/>
            <person name="Gunde-Cimerman N."/>
        </authorList>
    </citation>
    <scope>NUCLEOTIDE SEQUENCE [LARGE SCALE GENOMIC DNA]</scope>
    <source>
        <strain evidence="2 3">EXF-150</strain>
    </source>
</reference>